<dbReference type="InterPro" id="IPR036629">
    <property type="entry name" value="YjbJ_sf"/>
</dbReference>
<keyword evidence="5" id="KW-1185">Reference proteome</keyword>
<dbReference type="EMBL" id="LMVP01000526">
    <property type="protein sequence ID" value="PAV11221.1"/>
    <property type="molecule type" value="Genomic_DNA"/>
</dbReference>
<proteinExistence type="inferred from homology"/>
<dbReference type="InterPro" id="IPR008462">
    <property type="entry name" value="CsbD"/>
</dbReference>
<feature type="domain" description="CsbD-like" evidence="3">
    <location>
        <begin position="7"/>
        <end position="56"/>
    </location>
</feature>
<sequence>MKSSISDEVEGKYHKAKGKVKETSGKLTGDRDLEAEGSAEKTEGEIQEKKGQIKKVFGK</sequence>
<dbReference type="SUPFAM" id="SSF69047">
    <property type="entry name" value="Hypothetical protein YjbJ"/>
    <property type="match status" value="1"/>
</dbReference>
<dbReference type="Proteomes" id="UP000218164">
    <property type="component" value="Unassembled WGS sequence"/>
</dbReference>
<comment type="caution">
    <text evidence="4">The sequence shown here is derived from an EMBL/GenBank/DDBJ whole genome shotgun (WGS) entry which is preliminary data.</text>
</comment>
<evidence type="ECO:0000256" key="1">
    <source>
        <dbReference type="ARBA" id="ARBA00009129"/>
    </source>
</evidence>
<evidence type="ECO:0000259" key="3">
    <source>
        <dbReference type="Pfam" id="PF05532"/>
    </source>
</evidence>
<dbReference type="Pfam" id="PF05532">
    <property type="entry name" value="CsbD"/>
    <property type="match status" value="1"/>
</dbReference>
<protein>
    <submittedName>
        <fullName evidence="4">CsbD family protein</fullName>
    </submittedName>
</protein>
<comment type="similarity">
    <text evidence="1">Belongs to the UPF0337 (CsbD) family.</text>
</comment>
<name>A0A2A2HP07_9EURY</name>
<evidence type="ECO:0000313" key="5">
    <source>
        <dbReference type="Proteomes" id="UP000218164"/>
    </source>
</evidence>
<dbReference type="AlphaFoldDB" id="A0A2A2HP07"/>
<organism evidence="4 5">
    <name type="scientific">Methanosarcina spelaei</name>
    <dbReference type="NCBI Taxonomy" id="1036679"/>
    <lineage>
        <taxon>Archaea</taxon>
        <taxon>Methanobacteriati</taxon>
        <taxon>Methanobacteriota</taxon>
        <taxon>Stenosarchaea group</taxon>
        <taxon>Methanomicrobia</taxon>
        <taxon>Methanosarcinales</taxon>
        <taxon>Methanosarcinaceae</taxon>
        <taxon>Methanosarcina</taxon>
    </lineage>
</organism>
<dbReference type="Gene3D" id="1.10.1470.10">
    <property type="entry name" value="YjbJ"/>
    <property type="match status" value="1"/>
</dbReference>
<gene>
    <name evidence="4" type="ORF">ASJ81_11225</name>
</gene>
<reference evidence="4 5" key="1">
    <citation type="journal article" date="2017" name="BMC Genomics">
        <title>Genomic analysis of methanogenic archaea reveals a shift towards energy conservation.</title>
        <authorList>
            <person name="Gilmore S.P."/>
            <person name="Henske J.K."/>
            <person name="Sexton J.A."/>
            <person name="Solomon K.V."/>
            <person name="Seppala S."/>
            <person name="Yoo J.I."/>
            <person name="Huyett L.M."/>
            <person name="Pressman A."/>
            <person name="Cogan J.Z."/>
            <person name="Kivenson V."/>
            <person name="Peng X."/>
            <person name="Tan Y."/>
            <person name="Valentine D.L."/>
            <person name="O'Malley M.A."/>
        </authorList>
    </citation>
    <scope>NUCLEOTIDE SEQUENCE [LARGE SCALE GENOMIC DNA]</scope>
    <source>
        <strain evidence="4 5">MC-15</strain>
    </source>
</reference>
<evidence type="ECO:0000256" key="2">
    <source>
        <dbReference type="SAM" id="MobiDB-lite"/>
    </source>
</evidence>
<accession>A0A2A2HP07</accession>
<dbReference type="RefSeq" id="WP_095645700.1">
    <property type="nucleotide sequence ID" value="NZ_LMVP01000526.1"/>
</dbReference>
<evidence type="ECO:0000313" key="4">
    <source>
        <dbReference type="EMBL" id="PAV11221.1"/>
    </source>
</evidence>
<feature type="compositionally biased region" description="Basic and acidic residues" evidence="2">
    <location>
        <begin position="9"/>
        <end position="51"/>
    </location>
</feature>
<feature type="region of interest" description="Disordered" evidence="2">
    <location>
        <begin position="1"/>
        <end position="59"/>
    </location>
</feature>